<protein>
    <submittedName>
        <fullName evidence="2">43613_t:CDS:1</fullName>
    </submittedName>
</protein>
<sequence>MFKHKMKIKSPLERNSDQKPFPEISMAAQIDLKKCVKLDVK</sequence>
<evidence type="ECO:0000256" key="1">
    <source>
        <dbReference type="SAM" id="MobiDB-lite"/>
    </source>
</evidence>
<evidence type="ECO:0000313" key="2">
    <source>
        <dbReference type="EMBL" id="CAG8498258.1"/>
    </source>
</evidence>
<feature type="region of interest" description="Disordered" evidence="1">
    <location>
        <begin position="1"/>
        <end position="20"/>
    </location>
</feature>
<gene>
    <name evidence="2" type="ORF">GMARGA_LOCUS2069</name>
</gene>
<evidence type="ECO:0000313" key="3">
    <source>
        <dbReference type="Proteomes" id="UP000789901"/>
    </source>
</evidence>
<dbReference type="Proteomes" id="UP000789901">
    <property type="component" value="Unassembled WGS sequence"/>
</dbReference>
<accession>A0ABM8W152</accession>
<comment type="caution">
    <text evidence="2">The sequence shown here is derived from an EMBL/GenBank/DDBJ whole genome shotgun (WGS) entry which is preliminary data.</text>
</comment>
<name>A0ABM8W152_GIGMA</name>
<organism evidence="2 3">
    <name type="scientific">Gigaspora margarita</name>
    <dbReference type="NCBI Taxonomy" id="4874"/>
    <lineage>
        <taxon>Eukaryota</taxon>
        <taxon>Fungi</taxon>
        <taxon>Fungi incertae sedis</taxon>
        <taxon>Mucoromycota</taxon>
        <taxon>Glomeromycotina</taxon>
        <taxon>Glomeromycetes</taxon>
        <taxon>Diversisporales</taxon>
        <taxon>Gigasporaceae</taxon>
        <taxon>Gigaspora</taxon>
    </lineage>
</organism>
<proteinExistence type="predicted"/>
<reference evidence="2 3" key="1">
    <citation type="submission" date="2021-06" db="EMBL/GenBank/DDBJ databases">
        <authorList>
            <person name="Kallberg Y."/>
            <person name="Tangrot J."/>
            <person name="Rosling A."/>
        </authorList>
    </citation>
    <scope>NUCLEOTIDE SEQUENCE [LARGE SCALE GENOMIC DNA]</scope>
    <source>
        <strain evidence="2 3">120-4 pot B 10/14</strain>
    </source>
</reference>
<keyword evidence="3" id="KW-1185">Reference proteome</keyword>
<dbReference type="EMBL" id="CAJVQB010000611">
    <property type="protein sequence ID" value="CAG8498258.1"/>
    <property type="molecule type" value="Genomic_DNA"/>
</dbReference>